<keyword evidence="4" id="KW-1185">Reference proteome</keyword>
<dbReference type="InterPro" id="IPR057670">
    <property type="entry name" value="SH3_retrovirus"/>
</dbReference>
<dbReference type="InterPro" id="IPR018289">
    <property type="entry name" value="MULE_transposase_dom"/>
</dbReference>
<accession>A0A834T9T3</accession>
<protein>
    <submittedName>
        <fullName evidence="3">Protein FAR1-RELATED SEQUENCE 5-like</fullName>
    </submittedName>
</protein>
<evidence type="ECO:0000259" key="2">
    <source>
        <dbReference type="Pfam" id="PF25597"/>
    </source>
</evidence>
<sequence>MHSKAYRIYKPRTKKIVISRDVVFMEEDHWDWNTDESGHISHMQPSEDDVDDLPVRGRLNRERILCWEEAYGKLLIWSLNGSLEFEWILTAWKVLGNFGQTMKNYLRTRRQKSLEYGEAGCLLRYFEDQQSKNPAYFQTYLMDSEEQITNIFWAVARMRLDYGYFGDVVSLDTTYCTNNAHRPLALFSGFNHHRGVVLFGAALLYDKTAASFKWLFETFLKVHNKKNVKLFLPIKIKQWPKPYKRCCLTHAMDYAHGI</sequence>
<gene>
    <name evidence="3" type="ORF">G2W53_033600</name>
</gene>
<reference evidence="3" key="1">
    <citation type="submission" date="2020-09" db="EMBL/GenBank/DDBJ databases">
        <title>Genome-Enabled Discovery of Anthraquinone Biosynthesis in Senna tora.</title>
        <authorList>
            <person name="Kang S.-H."/>
            <person name="Pandey R.P."/>
            <person name="Lee C.-M."/>
            <person name="Sim J.-S."/>
            <person name="Jeong J.-T."/>
            <person name="Choi B.-S."/>
            <person name="Jung M."/>
            <person name="Ginzburg D."/>
            <person name="Zhao K."/>
            <person name="Won S.Y."/>
            <person name="Oh T.-J."/>
            <person name="Yu Y."/>
            <person name="Kim N.-H."/>
            <person name="Lee O.R."/>
            <person name="Lee T.-H."/>
            <person name="Bashyal P."/>
            <person name="Kim T.-S."/>
            <person name="Lee W.-H."/>
            <person name="Kawkins C."/>
            <person name="Kim C.-K."/>
            <person name="Kim J.S."/>
            <person name="Ahn B.O."/>
            <person name="Rhee S.Y."/>
            <person name="Sohng J.K."/>
        </authorList>
    </citation>
    <scope>NUCLEOTIDE SEQUENCE</scope>
    <source>
        <tissue evidence="3">Leaf</tissue>
    </source>
</reference>
<dbReference type="PANTHER" id="PTHR47718:SF2">
    <property type="entry name" value="PROTEIN FAR1-RELATED SEQUENCE 5-LIKE"/>
    <property type="match status" value="1"/>
</dbReference>
<proteinExistence type="predicted"/>
<dbReference type="EMBL" id="JAAIUW010000010">
    <property type="protein sequence ID" value="KAF7812624.1"/>
    <property type="molecule type" value="Genomic_DNA"/>
</dbReference>
<dbReference type="AlphaFoldDB" id="A0A834T9T3"/>
<evidence type="ECO:0000313" key="3">
    <source>
        <dbReference type="EMBL" id="KAF7812624.1"/>
    </source>
</evidence>
<organism evidence="3 4">
    <name type="scientific">Senna tora</name>
    <dbReference type="NCBI Taxonomy" id="362788"/>
    <lineage>
        <taxon>Eukaryota</taxon>
        <taxon>Viridiplantae</taxon>
        <taxon>Streptophyta</taxon>
        <taxon>Embryophyta</taxon>
        <taxon>Tracheophyta</taxon>
        <taxon>Spermatophyta</taxon>
        <taxon>Magnoliopsida</taxon>
        <taxon>eudicotyledons</taxon>
        <taxon>Gunneridae</taxon>
        <taxon>Pentapetalae</taxon>
        <taxon>rosids</taxon>
        <taxon>fabids</taxon>
        <taxon>Fabales</taxon>
        <taxon>Fabaceae</taxon>
        <taxon>Caesalpinioideae</taxon>
        <taxon>Cassia clade</taxon>
        <taxon>Senna</taxon>
    </lineage>
</organism>
<feature type="domain" description="MULE transposase" evidence="1">
    <location>
        <begin position="168"/>
        <end position="231"/>
    </location>
</feature>
<evidence type="ECO:0000259" key="1">
    <source>
        <dbReference type="Pfam" id="PF10551"/>
    </source>
</evidence>
<name>A0A834T9T3_9FABA</name>
<dbReference type="Proteomes" id="UP000634136">
    <property type="component" value="Unassembled WGS sequence"/>
</dbReference>
<dbReference type="Pfam" id="PF10551">
    <property type="entry name" value="MULE"/>
    <property type="match status" value="1"/>
</dbReference>
<dbReference type="OrthoDB" id="2402896at2759"/>
<comment type="caution">
    <text evidence="3">The sequence shown here is derived from an EMBL/GenBank/DDBJ whole genome shotgun (WGS) entry which is preliminary data.</text>
</comment>
<dbReference type="Pfam" id="PF25597">
    <property type="entry name" value="SH3_retrovirus"/>
    <property type="match status" value="1"/>
</dbReference>
<feature type="domain" description="Retroviral polymerase SH3-like" evidence="2">
    <location>
        <begin position="2"/>
        <end position="36"/>
    </location>
</feature>
<dbReference type="PANTHER" id="PTHR47718">
    <property type="entry name" value="OS01G0519700 PROTEIN"/>
    <property type="match status" value="1"/>
</dbReference>
<evidence type="ECO:0000313" key="4">
    <source>
        <dbReference type="Proteomes" id="UP000634136"/>
    </source>
</evidence>